<dbReference type="AlphaFoldDB" id="A0A1H9JNE8"/>
<evidence type="ECO:0000256" key="1">
    <source>
        <dbReference type="ARBA" id="ARBA00004442"/>
    </source>
</evidence>
<evidence type="ECO:0000313" key="9">
    <source>
        <dbReference type="EMBL" id="SEQ88451.1"/>
    </source>
</evidence>
<dbReference type="InterPro" id="IPR033985">
    <property type="entry name" value="SusD-like_N"/>
</dbReference>
<evidence type="ECO:0000313" key="10">
    <source>
        <dbReference type="Proteomes" id="UP000199572"/>
    </source>
</evidence>
<dbReference type="PROSITE" id="PS51257">
    <property type="entry name" value="PROKAR_LIPOPROTEIN"/>
    <property type="match status" value="1"/>
</dbReference>
<accession>A0A1H9JNE8</accession>
<evidence type="ECO:0000259" key="8">
    <source>
        <dbReference type="Pfam" id="PF14322"/>
    </source>
</evidence>
<keyword evidence="3 6" id="KW-0732">Signal</keyword>
<keyword evidence="5" id="KW-0998">Cell outer membrane</keyword>
<dbReference type="InterPro" id="IPR012944">
    <property type="entry name" value="SusD_RagB_dom"/>
</dbReference>
<feature type="domain" description="RagB/SusD" evidence="7">
    <location>
        <begin position="330"/>
        <end position="457"/>
    </location>
</feature>
<evidence type="ECO:0000259" key="7">
    <source>
        <dbReference type="Pfam" id="PF07980"/>
    </source>
</evidence>
<proteinExistence type="inferred from homology"/>
<organism evidence="9 10">
    <name type="scientific">Pedobacter rhizosphaerae</name>
    <dbReference type="NCBI Taxonomy" id="390241"/>
    <lineage>
        <taxon>Bacteria</taxon>
        <taxon>Pseudomonadati</taxon>
        <taxon>Bacteroidota</taxon>
        <taxon>Sphingobacteriia</taxon>
        <taxon>Sphingobacteriales</taxon>
        <taxon>Sphingobacteriaceae</taxon>
        <taxon>Pedobacter</taxon>
    </lineage>
</organism>
<feature type="chain" id="PRO_5011732352" evidence="6">
    <location>
        <begin position="22"/>
        <end position="459"/>
    </location>
</feature>
<name>A0A1H9JNE8_9SPHI</name>
<reference evidence="9 10" key="1">
    <citation type="submission" date="2016-10" db="EMBL/GenBank/DDBJ databases">
        <authorList>
            <person name="de Groot N.N."/>
        </authorList>
    </citation>
    <scope>NUCLEOTIDE SEQUENCE [LARGE SCALE GENOMIC DNA]</scope>
    <source>
        <strain evidence="9 10">DSM 18610</strain>
    </source>
</reference>
<dbReference type="OrthoDB" id="621570at2"/>
<keyword evidence="4" id="KW-0472">Membrane</keyword>
<dbReference type="RefSeq" id="WP_090880387.1">
    <property type="nucleotide sequence ID" value="NZ_FOGG01000002.1"/>
</dbReference>
<evidence type="ECO:0000256" key="2">
    <source>
        <dbReference type="ARBA" id="ARBA00006275"/>
    </source>
</evidence>
<evidence type="ECO:0000256" key="3">
    <source>
        <dbReference type="ARBA" id="ARBA00022729"/>
    </source>
</evidence>
<evidence type="ECO:0000256" key="6">
    <source>
        <dbReference type="SAM" id="SignalP"/>
    </source>
</evidence>
<dbReference type="Pfam" id="PF14322">
    <property type="entry name" value="SusD-like_3"/>
    <property type="match status" value="1"/>
</dbReference>
<feature type="signal peptide" evidence="6">
    <location>
        <begin position="1"/>
        <end position="21"/>
    </location>
</feature>
<dbReference type="EMBL" id="FOGG01000002">
    <property type="protein sequence ID" value="SEQ88451.1"/>
    <property type="molecule type" value="Genomic_DNA"/>
</dbReference>
<dbReference type="GO" id="GO:0009279">
    <property type="term" value="C:cell outer membrane"/>
    <property type="evidence" value="ECO:0007669"/>
    <property type="project" value="UniProtKB-SubCell"/>
</dbReference>
<dbReference type="STRING" id="390241.SAMN04488023_1025"/>
<sequence length="459" mass="49938">MKNRTQYILYKALVIAAVTLASSCKKFVDLGAPPTQVLYEDAFKTDASAQSVILGIYSNAAAATNGYITHTNFYAGVSADDIQYNGTDPLYQEFANNALTNTNGYAANIWQLSYALIKHTNNAISGLNASNTLTPARKNQLLGEAKFIRAYAYFYLTNYFGDVPLVLKDDNFVFENALLPRSSTSAVYAQIIDDLTDAQSKLSATYEGTLRGRVNKYAANALLARVYLYLKDYANAEAQATLVIGSGTYSLPSPDASFINTSNEVIWQIANITGASVFGSIYITAATVVPTSTLTDATYQSFAANDLRRSNWVAPKTISGRTYNAITKYKVASGTGNEYNVALRVAEQYLIRAEARAQLNNLSGAKTDLDAVRTRAGLGGISATLTQAQTLSAIELDRKLELFGEWGHRWLDLKRTNRADAVLGALRPTTWKSTAVLFPIPQSQTLANPSLTQNPGYPQ</sequence>
<comment type="similarity">
    <text evidence="2">Belongs to the SusD family.</text>
</comment>
<dbReference type="CDD" id="cd08977">
    <property type="entry name" value="SusD"/>
    <property type="match status" value="1"/>
</dbReference>
<dbReference type="SUPFAM" id="SSF48452">
    <property type="entry name" value="TPR-like"/>
    <property type="match status" value="1"/>
</dbReference>
<comment type="subcellular location">
    <subcellularLocation>
        <location evidence="1">Cell outer membrane</location>
    </subcellularLocation>
</comment>
<dbReference type="Pfam" id="PF07980">
    <property type="entry name" value="SusD_RagB"/>
    <property type="match status" value="1"/>
</dbReference>
<dbReference type="Proteomes" id="UP000199572">
    <property type="component" value="Unassembled WGS sequence"/>
</dbReference>
<keyword evidence="10" id="KW-1185">Reference proteome</keyword>
<evidence type="ECO:0000256" key="4">
    <source>
        <dbReference type="ARBA" id="ARBA00023136"/>
    </source>
</evidence>
<dbReference type="Gene3D" id="1.25.40.390">
    <property type="match status" value="1"/>
</dbReference>
<protein>
    <submittedName>
        <fullName evidence="9">RagB/SusD domain-containing protein</fullName>
    </submittedName>
</protein>
<gene>
    <name evidence="9" type="ORF">SAMN04488023_1025</name>
</gene>
<feature type="domain" description="SusD-like N-terminal" evidence="8">
    <location>
        <begin position="44"/>
        <end position="228"/>
    </location>
</feature>
<dbReference type="InterPro" id="IPR011990">
    <property type="entry name" value="TPR-like_helical_dom_sf"/>
</dbReference>
<evidence type="ECO:0000256" key="5">
    <source>
        <dbReference type="ARBA" id="ARBA00023237"/>
    </source>
</evidence>